<evidence type="ECO:0000313" key="2">
    <source>
        <dbReference type="EMBL" id="ROX30566.1"/>
    </source>
</evidence>
<protein>
    <submittedName>
        <fullName evidence="3">NAD-dependent epimerase/dehydratase family protein</fullName>
    </submittedName>
</protein>
<dbReference type="Pfam" id="PF13460">
    <property type="entry name" value="NAD_binding_10"/>
    <property type="match status" value="1"/>
</dbReference>
<dbReference type="GO" id="GO:0044877">
    <property type="term" value="F:protein-containing complex binding"/>
    <property type="evidence" value="ECO:0007669"/>
    <property type="project" value="TreeGrafter"/>
</dbReference>
<dbReference type="PANTHER" id="PTHR12126">
    <property type="entry name" value="NADH-UBIQUINONE OXIDOREDUCTASE 39 KDA SUBUNIT-RELATED"/>
    <property type="match status" value="1"/>
</dbReference>
<reference evidence="2 5" key="1">
    <citation type="submission" date="2018-10" db="EMBL/GenBank/DDBJ databases">
        <title>Genotypes and phenotypes of Enterococci isolated from broiler chickens.</title>
        <authorList>
            <person name="Muhammad A.R."/>
            <person name="Diarra M.S."/>
        </authorList>
    </citation>
    <scope>NUCLEOTIDE SEQUENCE [LARGE SCALE GENOMIC DNA]</scope>
    <source>
        <strain evidence="2 5">LIT2 A36'</strain>
    </source>
</reference>
<evidence type="ECO:0000313" key="6">
    <source>
        <dbReference type="Proteomes" id="UP000292223"/>
    </source>
</evidence>
<comment type="caution">
    <text evidence="3">The sequence shown here is derived from an EMBL/GenBank/DDBJ whole genome shotgun (WGS) entry which is preliminary data.</text>
</comment>
<dbReference type="EMBL" id="SEWT01000009">
    <property type="protein sequence ID" value="RYU30928.1"/>
    <property type="molecule type" value="Genomic_DNA"/>
</dbReference>
<organism evidence="3 6">
    <name type="scientific">Enterococcus faecalis</name>
    <name type="common">Streptococcus faecalis</name>
    <dbReference type="NCBI Taxonomy" id="1351"/>
    <lineage>
        <taxon>Bacteria</taxon>
        <taxon>Bacillati</taxon>
        <taxon>Bacillota</taxon>
        <taxon>Bacilli</taxon>
        <taxon>Lactobacillales</taxon>
        <taxon>Enterococcaceae</taxon>
        <taxon>Enterococcus</taxon>
    </lineage>
</organism>
<gene>
    <name evidence="2" type="ORF">EGW16_13225</name>
    <name evidence="3" type="ORF">EU507_12930</name>
    <name evidence="4" type="ORF">EY666_05690</name>
</gene>
<dbReference type="InterPro" id="IPR016040">
    <property type="entry name" value="NAD(P)-bd_dom"/>
</dbReference>
<evidence type="ECO:0000313" key="7">
    <source>
        <dbReference type="Proteomes" id="UP000305511"/>
    </source>
</evidence>
<proteinExistence type="predicted"/>
<dbReference type="SUPFAM" id="SSF51735">
    <property type="entry name" value="NAD(P)-binding Rossmann-fold domains"/>
    <property type="match status" value="1"/>
</dbReference>
<evidence type="ECO:0000313" key="5">
    <source>
        <dbReference type="Proteomes" id="UP000281488"/>
    </source>
</evidence>
<evidence type="ECO:0000313" key="4">
    <source>
        <dbReference type="EMBL" id="TKK88473.1"/>
    </source>
</evidence>
<feature type="domain" description="NAD(P)-binding" evidence="1">
    <location>
        <begin position="7"/>
        <end position="162"/>
    </location>
</feature>
<dbReference type="PANTHER" id="PTHR12126:SF16">
    <property type="entry name" value="MIOREX COMPLEX COMPONENT 2"/>
    <property type="match status" value="1"/>
</dbReference>
<accession>A0A1J6YLE3</accession>
<dbReference type="InterPro" id="IPR036291">
    <property type="entry name" value="NAD(P)-bd_dom_sf"/>
</dbReference>
<evidence type="ECO:0000313" key="3">
    <source>
        <dbReference type="EMBL" id="RYU30928.1"/>
    </source>
</evidence>
<reference evidence="3 6" key="3">
    <citation type="submission" date="2019-02" db="EMBL/GenBank/DDBJ databases">
        <title>From farm to fork: dissemination of Tn554::fexA-optrA in linezolid-resistant Enterococcus faecalis clones from chicken feces and meat in Tunisia.</title>
        <authorList>
            <person name="Tedim A.P."/>
            <person name="Elghaieb H."/>
            <person name="Abbassi M.S."/>
            <person name="Novais C."/>
            <person name="Hassen A."/>
            <person name="Peixe L."/>
            <person name="Freitas A.R."/>
        </authorList>
    </citation>
    <scope>NUCLEOTIDE SEQUENCE [LARGE SCALE GENOMIC DNA]</scope>
    <source>
        <strain evidence="3 6">728T</strain>
    </source>
</reference>
<dbReference type="EMBL" id="SIYF01000126">
    <property type="protein sequence ID" value="TKK88473.1"/>
    <property type="molecule type" value="Genomic_DNA"/>
</dbReference>
<evidence type="ECO:0000259" key="1">
    <source>
        <dbReference type="Pfam" id="PF13460"/>
    </source>
</evidence>
<dbReference type="AlphaFoldDB" id="A0A1J6YLE3"/>
<dbReference type="eggNOG" id="COG0702">
    <property type="taxonomic scope" value="Bacteria"/>
</dbReference>
<dbReference type="EMBL" id="RKMZ01000008">
    <property type="protein sequence ID" value="ROX30566.1"/>
    <property type="molecule type" value="Genomic_DNA"/>
</dbReference>
<reference evidence="4 7" key="2">
    <citation type="submission" date="2019-02" db="EMBL/GenBank/DDBJ databases">
        <title>Bacteria dissemination in different level of health care in South Africa: the effectiveness of infections prevention and control.</title>
        <authorList>
            <person name="Shobo C."/>
            <person name="Amoako D.G."/>
            <person name="Allam M."/>
            <person name="Ismail A."/>
            <person name="Bester L.A."/>
            <person name="Essack S.Y."/>
        </authorList>
    </citation>
    <scope>NUCLEOTIDE SEQUENCE [LARGE SCALE GENOMIC DNA]</scope>
    <source>
        <strain evidence="4 7">2SIL2</strain>
    </source>
</reference>
<name>A0A1J6YLE3_ENTFL</name>
<dbReference type="InterPro" id="IPR051207">
    <property type="entry name" value="ComplexI_NDUFA9_subunit"/>
</dbReference>
<dbReference type="Proteomes" id="UP000292223">
    <property type="component" value="Unassembled WGS sequence"/>
</dbReference>
<dbReference type="Proteomes" id="UP000305511">
    <property type="component" value="Unassembled WGS sequence"/>
</dbReference>
<dbReference type="Gene3D" id="3.40.50.720">
    <property type="entry name" value="NAD(P)-binding Rossmann-like Domain"/>
    <property type="match status" value="1"/>
</dbReference>
<dbReference type="RefSeq" id="WP_002358396.1">
    <property type="nucleotide sequence ID" value="NZ_AP018538.1"/>
</dbReference>
<dbReference type="Proteomes" id="UP000281488">
    <property type="component" value="Unassembled WGS sequence"/>
</dbReference>
<sequence length="212" mass="24259">MKVIIFGGSGFLGQQIAKILVQRQHQVISVSRHGKPATLSASWSHQVQWVCSDVTRDTNWQEQVQRADWVIDTVGILFENPRKKKTYQRLILTPVKKISSFLAQQKKPAKFLFISANTVPFPLRKYMDAKLAAEELIHQEVAEAVIFYPSLLVGQERTGTILFSKCIYFFKKIPFLKNLFIGYDPVPVAEMAQEIVHVLEGGNSIYTHRRTR</sequence>